<dbReference type="SMART" id="SM00513">
    <property type="entry name" value="SAP"/>
    <property type="match status" value="1"/>
</dbReference>
<name>A0A6A4GBI9_9AGAR</name>
<feature type="compositionally biased region" description="Basic and acidic residues" evidence="1">
    <location>
        <begin position="169"/>
        <end position="184"/>
    </location>
</feature>
<feature type="compositionally biased region" description="Basic and acidic residues" evidence="1">
    <location>
        <begin position="213"/>
        <end position="222"/>
    </location>
</feature>
<evidence type="ECO:0000256" key="1">
    <source>
        <dbReference type="SAM" id="MobiDB-lite"/>
    </source>
</evidence>
<dbReference type="OrthoDB" id="3049189at2759"/>
<feature type="transmembrane region" description="Helical" evidence="2">
    <location>
        <begin position="51"/>
        <end position="71"/>
    </location>
</feature>
<keyword evidence="5" id="KW-1185">Reference proteome</keyword>
<reference evidence="4" key="1">
    <citation type="journal article" date="2019" name="Environ. Microbiol.">
        <title>Fungal ecological strategies reflected in gene transcription - a case study of two litter decomposers.</title>
        <authorList>
            <person name="Barbi F."/>
            <person name="Kohler A."/>
            <person name="Barry K."/>
            <person name="Baskaran P."/>
            <person name="Daum C."/>
            <person name="Fauchery L."/>
            <person name="Ihrmark K."/>
            <person name="Kuo A."/>
            <person name="LaButti K."/>
            <person name="Lipzen A."/>
            <person name="Morin E."/>
            <person name="Grigoriev I.V."/>
            <person name="Henrissat B."/>
            <person name="Lindahl B."/>
            <person name="Martin F."/>
        </authorList>
    </citation>
    <scope>NUCLEOTIDE SEQUENCE</scope>
    <source>
        <strain evidence="4">JB14</strain>
    </source>
</reference>
<protein>
    <recommendedName>
        <fullName evidence="3">SAP domain-containing protein</fullName>
    </recommendedName>
</protein>
<proteinExistence type="predicted"/>
<keyword evidence="2" id="KW-1133">Transmembrane helix</keyword>
<dbReference type="InterPro" id="IPR036361">
    <property type="entry name" value="SAP_dom_sf"/>
</dbReference>
<dbReference type="Pfam" id="PF02037">
    <property type="entry name" value="SAP"/>
    <property type="match status" value="1"/>
</dbReference>
<organism evidence="4 5">
    <name type="scientific">Gymnopus androsaceus JB14</name>
    <dbReference type="NCBI Taxonomy" id="1447944"/>
    <lineage>
        <taxon>Eukaryota</taxon>
        <taxon>Fungi</taxon>
        <taxon>Dikarya</taxon>
        <taxon>Basidiomycota</taxon>
        <taxon>Agaricomycotina</taxon>
        <taxon>Agaricomycetes</taxon>
        <taxon>Agaricomycetidae</taxon>
        <taxon>Agaricales</taxon>
        <taxon>Marasmiineae</taxon>
        <taxon>Omphalotaceae</taxon>
        <taxon>Gymnopus</taxon>
    </lineage>
</organism>
<sequence>MRSPLVTIISLSGLIRSAKFGSDTVAAYGLAVIVVASDAALALVQLSLGLPAYACTLFIGLVVGIIIANLAGNYRHQVLAFLGTLKHSMATVLTIPVDKKEKEEEFPFPGGALYKLHKMNLTELKDLLRNLKQPLSGSKPVLLQRLVDFSSNPSAWNLIVAGRRQPHKGPRDVTNKARTGEEKKPRKKSQVAARRDELMGERSPAEPVQVIQRSKDTRTEQQKNEVIAWAKRFVANNPDIQTPRQPKEFNATKMKPELDSRLANIEGQLQVLLATVKASSNGDAMSVDSEPVMPPPLPTPLRALPPLSTYTNISLPSFIPNIALPPPPLISVPPFTMNSPLPASDSMITESITESINMTTESITESAKTATESRKVLVLGNGTRLEFFNSDVPCPPSLSFAKDIPKLGRVWDDARPEFSPSECSLKIKGNAIALKHWPVVYSYSHDQRWRGTKGAWDTWKWIAERYHQSTPENFWEEFRDEHGHTMSFTAITRMLRKQRTEADQRLVQQQQEQLGLEFSQQYNVRGRAMVRASAIAKRVGKNGQL</sequence>
<dbReference type="Gene3D" id="1.10.720.30">
    <property type="entry name" value="SAP domain"/>
    <property type="match status" value="1"/>
</dbReference>
<evidence type="ECO:0000256" key="2">
    <source>
        <dbReference type="SAM" id="Phobius"/>
    </source>
</evidence>
<dbReference type="Proteomes" id="UP000799118">
    <property type="component" value="Unassembled WGS sequence"/>
</dbReference>
<feature type="compositionally biased region" description="Basic and acidic residues" evidence="1">
    <location>
        <begin position="193"/>
        <end position="204"/>
    </location>
</feature>
<dbReference type="EMBL" id="ML770942">
    <property type="protein sequence ID" value="KAE9382834.1"/>
    <property type="molecule type" value="Genomic_DNA"/>
</dbReference>
<feature type="region of interest" description="Disordered" evidence="1">
    <location>
        <begin position="162"/>
        <end position="222"/>
    </location>
</feature>
<keyword evidence="2" id="KW-0472">Membrane</keyword>
<dbReference type="PROSITE" id="PS50800">
    <property type="entry name" value="SAP"/>
    <property type="match status" value="1"/>
</dbReference>
<feature type="transmembrane region" description="Helical" evidence="2">
    <location>
        <begin position="27"/>
        <end position="44"/>
    </location>
</feature>
<dbReference type="InterPro" id="IPR003034">
    <property type="entry name" value="SAP_dom"/>
</dbReference>
<gene>
    <name evidence="4" type="ORF">BT96DRAFT_982794</name>
</gene>
<evidence type="ECO:0000313" key="4">
    <source>
        <dbReference type="EMBL" id="KAE9382834.1"/>
    </source>
</evidence>
<accession>A0A6A4GBI9</accession>
<feature type="domain" description="SAP" evidence="3">
    <location>
        <begin position="116"/>
        <end position="150"/>
    </location>
</feature>
<evidence type="ECO:0000313" key="5">
    <source>
        <dbReference type="Proteomes" id="UP000799118"/>
    </source>
</evidence>
<evidence type="ECO:0000259" key="3">
    <source>
        <dbReference type="PROSITE" id="PS50800"/>
    </source>
</evidence>
<keyword evidence="2" id="KW-0812">Transmembrane</keyword>
<dbReference type="AlphaFoldDB" id="A0A6A4GBI9"/>